<name>A0ABR1AMJ9_POLSC</name>
<sequence>MGANGSMFWKIKKDSGGHSDRTDLLVTQQYQIWFFSWLVQCSAPVSSQRCSLSSFAPQPDQTRQNKFEVACAESEESGKPGRVWFAVESDNKNPDTRDEC</sequence>
<dbReference type="EMBL" id="JAWJWF010000047">
    <property type="protein sequence ID" value="KAK6622282.1"/>
    <property type="molecule type" value="Genomic_DNA"/>
</dbReference>
<evidence type="ECO:0000313" key="1">
    <source>
        <dbReference type="EMBL" id="KAK6622282.1"/>
    </source>
</evidence>
<comment type="caution">
    <text evidence="1">The sequence shown here is derived from an EMBL/GenBank/DDBJ whole genome shotgun (WGS) entry which is preliminary data.</text>
</comment>
<evidence type="ECO:0000313" key="2">
    <source>
        <dbReference type="Proteomes" id="UP001359485"/>
    </source>
</evidence>
<dbReference type="Proteomes" id="UP001359485">
    <property type="component" value="Unassembled WGS sequence"/>
</dbReference>
<reference evidence="1 2" key="1">
    <citation type="submission" date="2023-09" db="EMBL/GenBank/DDBJ databases">
        <title>Genomes of two closely related lineages of the louse Polyplax serrata with different host specificities.</title>
        <authorList>
            <person name="Martinu J."/>
            <person name="Tarabai H."/>
            <person name="Stefka J."/>
            <person name="Hypsa V."/>
        </authorList>
    </citation>
    <scope>NUCLEOTIDE SEQUENCE [LARGE SCALE GENOMIC DNA]</scope>
    <source>
        <strain evidence="1">98ZLc_SE</strain>
    </source>
</reference>
<gene>
    <name evidence="1" type="ORF">RUM44_002089</name>
</gene>
<proteinExistence type="predicted"/>
<keyword evidence="2" id="KW-1185">Reference proteome</keyword>
<protein>
    <submittedName>
        <fullName evidence="1">Uncharacterized protein</fullName>
    </submittedName>
</protein>
<organism evidence="1 2">
    <name type="scientific">Polyplax serrata</name>
    <name type="common">Common mouse louse</name>
    <dbReference type="NCBI Taxonomy" id="468196"/>
    <lineage>
        <taxon>Eukaryota</taxon>
        <taxon>Metazoa</taxon>
        <taxon>Ecdysozoa</taxon>
        <taxon>Arthropoda</taxon>
        <taxon>Hexapoda</taxon>
        <taxon>Insecta</taxon>
        <taxon>Pterygota</taxon>
        <taxon>Neoptera</taxon>
        <taxon>Paraneoptera</taxon>
        <taxon>Psocodea</taxon>
        <taxon>Troctomorpha</taxon>
        <taxon>Phthiraptera</taxon>
        <taxon>Anoplura</taxon>
        <taxon>Polyplacidae</taxon>
        <taxon>Polyplax</taxon>
    </lineage>
</organism>
<accession>A0ABR1AMJ9</accession>